<name>A0A8D1P9Q8_PIG</name>
<reference evidence="1" key="1">
    <citation type="submission" date="2025-08" db="UniProtKB">
        <authorList>
            <consortium name="Ensembl"/>
        </authorList>
    </citation>
    <scope>IDENTIFICATION</scope>
</reference>
<sequence>HSGPQASLSQSCGIGRKTFKWSPEKRGPSLGTESTSVLILDFRASGTVRNTCLWFKPPSPSLAQGWGSWFALLRLML</sequence>
<dbReference type="AlphaFoldDB" id="A0A8D1P9Q8"/>
<dbReference type="Ensembl" id="ENSSSCT00055000495.1">
    <property type="protein sequence ID" value="ENSSSCP00055000345.1"/>
    <property type="gene ID" value="ENSSSCG00055000293.1"/>
</dbReference>
<proteinExistence type="predicted"/>
<organism evidence="1 2">
    <name type="scientific">Sus scrofa</name>
    <name type="common">Pig</name>
    <dbReference type="NCBI Taxonomy" id="9823"/>
    <lineage>
        <taxon>Eukaryota</taxon>
        <taxon>Metazoa</taxon>
        <taxon>Chordata</taxon>
        <taxon>Craniata</taxon>
        <taxon>Vertebrata</taxon>
        <taxon>Euteleostomi</taxon>
        <taxon>Mammalia</taxon>
        <taxon>Eutheria</taxon>
        <taxon>Laurasiatheria</taxon>
        <taxon>Artiodactyla</taxon>
        <taxon>Suina</taxon>
        <taxon>Suidae</taxon>
        <taxon>Sus</taxon>
    </lineage>
</organism>
<evidence type="ECO:0000313" key="2">
    <source>
        <dbReference type="Proteomes" id="UP000694724"/>
    </source>
</evidence>
<protein>
    <submittedName>
        <fullName evidence="1">Uncharacterized protein</fullName>
    </submittedName>
</protein>
<evidence type="ECO:0000313" key="1">
    <source>
        <dbReference type="Ensembl" id="ENSSSCP00055000345.1"/>
    </source>
</evidence>
<accession>A0A8D1P9Q8</accession>
<dbReference type="Proteomes" id="UP000694724">
    <property type="component" value="Unplaced"/>
</dbReference>